<dbReference type="EMBL" id="BIFS01000002">
    <property type="protein sequence ID" value="GCE22237.1"/>
    <property type="molecule type" value="Genomic_DNA"/>
</dbReference>
<gene>
    <name evidence="1" type="ORF">KDK_60370</name>
</gene>
<dbReference type="AlphaFoldDB" id="A0A402AT12"/>
<dbReference type="Gene3D" id="1.25.40.10">
    <property type="entry name" value="Tetratricopeptide repeat domain"/>
    <property type="match status" value="1"/>
</dbReference>
<protein>
    <recommendedName>
        <fullName evidence="3">Bacterial transcriptional activator domain-containing protein</fullName>
    </recommendedName>
</protein>
<sequence length="649" mass="73880">MNASIDIKPSHFPSVRVWLCGPFKIEWVDPETGHSIPLSEEDLCGKDASQALSLFKLLLCQPGRQAHRDWIMEQFWPEQMHSVAAHRFHNITSAFRKILNPPDGIPLLPSITGRKDSSSMYSLPTYPRLWVDIDALIWNVEQAARMDRFGDDSLPFWERAFALAKRGPFLAEETYAAWIKERQAMLNGSYRQCVHALWRLYIARHADAGKAEALLLLRTYWQQYRTDEDALRPLLELLGEQERYQEAEEYYHQFLVALAELGPDEDGKPHKPDQRTSDVREYLQAKQIQRERMHVPGQLSSAGGTPLEQITALSRTNGPINRREASKIMATVGASLLVTSDLLGIIHSGTALHDEEILSICSASLPAFWRLYFDGQLSEVRRVLPGHISQLALLTRQRTGSQQQAASLASKAHQLACMLALQEQDYGVALIHTEQAQQSALIAEDTNLQVASLIRKALVYRYINRYLRKCPEQILETYQEAIQYSSSSSVSPLLRGRLYTGLAEAHSELEQEYEAKHALEIAYTIFPEKPQEDPHFTYTHFKLPQGFEVVVYLNLKQAGKAWDILTKIDASVPMTTIPDRVELSIDQARASLLFGDMHQSGKYVELAANSAHVLGSHLRYNETYNIYKQMHIKWPQEQYIKGLAEIFRS</sequence>
<organism evidence="1 2">
    <name type="scientific">Dictyobacter kobayashii</name>
    <dbReference type="NCBI Taxonomy" id="2014872"/>
    <lineage>
        <taxon>Bacteria</taxon>
        <taxon>Bacillati</taxon>
        <taxon>Chloroflexota</taxon>
        <taxon>Ktedonobacteria</taxon>
        <taxon>Ktedonobacterales</taxon>
        <taxon>Dictyobacteraceae</taxon>
        <taxon>Dictyobacter</taxon>
    </lineage>
</organism>
<dbReference type="SUPFAM" id="SSF48452">
    <property type="entry name" value="TPR-like"/>
    <property type="match status" value="1"/>
</dbReference>
<name>A0A402AT12_9CHLR</name>
<dbReference type="Proteomes" id="UP000287188">
    <property type="component" value="Unassembled WGS sequence"/>
</dbReference>
<evidence type="ECO:0000313" key="2">
    <source>
        <dbReference type="Proteomes" id="UP000287188"/>
    </source>
</evidence>
<dbReference type="OrthoDB" id="164497at2"/>
<proteinExistence type="predicted"/>
<dbReference type="InterPro" id="IPR011990">
    <property type="entry name" value="TPR-like_helical_dom_sf"/>
</dbReference>
<keyword evidence="2" id="KW-1185">Reference proteome</keyword>
<dbReference type="GO" id="GO:0003677">
    <property type="term" value="F:DNA binding"/>
    <property type="evidence" value="ECO:0007669"/>
    <property type="project" value="InterPro"/>
</dbReference>
<dbReference type="PANTHER" id="PTHR35807">
    <property type="entry name" value="TRANSCRIPTIONAL REGULATOR REDD-RELATED"/>
    <property type="match status" value="1"/>
</dbReference>
<dbReference type="InterPro" id="IPR036388">
    <property type="entry name" value="WH-like_DNA-bd_sf"/>
</dbReference>
<reference evidence="2" key="1">
    <citation type="submission" date="2018-12" db="EMBL/GenBank/DDBJ databases">
        <title>Tengunoibacter tsumagoiensis gen. nov., sp. nov., Dictyobacter kobayashii sp. nov., D. alpinus sp. nov., and D. joshuensis sp. nov. and description of Dictyobacteraceae fam. nov. within the order Ktedonobacterales isolated from Tengu-no-mugimeshi.</title>
        <authorList>
            <person name="Wang C.M."/>
            <person name="Zheng Y."/>
            <person name="Sakai Y."/>
            <person name="Toyoda A."/>
            <person name="Minakuchi Y."/>
            <person name="Abe K."/>
            <person name="Yokota A."/>
            <person name="Yabe S."/>
        </authorList>
    </citation>
    <scope>NUCLEOTIDE SEQUENCE [LARGE SCALE GENOMIC DNA]</scope>
    <source>
        <strain evidence="2">Uno11</strain>
    </source>
</reference>
<accession>A0A402AT12</accession>
<evidence type="ECO:0000313" key="1">
    <source>
        <dbReference type="EMBL" id="GCE22237.1"/>
    </source>
</evidence>
<evidence type="ECO:0008006" key="3">
    <source>
        <dbReference type="Google" id="ProtNLM"/>
    </source>
</evidence>
<dbReference type="GO" id="GO:0006355">
    <property type="term" value="P:regulation of DNA-templated transcription"/>
    <property type="evidence" value="ECO:0007669"/>
    <property type="project" value="InterPro"/>
</dbReference>
<dbReference type="InterPro" id="IPR016032">
    <property type="entry name" value="Sig_transdc_resp-reg_C-effctor"/>
</dbReference>
<comment type="caution">
    <text evidence="1">The sequence shown here is derived from an EMBL/GenBank/DDBJ whole genome shotgun (WGS) entry which is preliminary data.</text>
</comment>
<dbReference type="InterPro" id="IPR051677">
    <property type="entry name" value="AfsR-DnrI-RedD_regulator"/>
</dbReference>
<dbReference type="Gene3D" id="1.10.10.10">
    <property type="entry name" value="Winged helix-like DNA-binding domain superfamily/Winged helix DNA-binding domain"/>
    <property type="match status" value="1"/>
</dbReference>
<dbReference type="RefSeq" id="WP_126554858.1">
    <property type="nucleotide sequence ID" value="NZ_BIFS01000002.1"/>
</dbReference>
<dbReference type="SUPFAM" id="SSF46894">
    <property type="entry name" value="C-terminal effector domain of the bipartite response regulators"/>
    <property type="match status" value="1"/>
</dbReference>